<dbReference type="SUPFAM" id="SSF81301">
    <property type="entry name" value="Nucleotidyltransferase"/>
    <property type="match status" value="1"/>
</dbReference>
<keyword evidence="5" id="KW-1185">Reference proteome</keyword>
<evidence type="ECO:0000256" key="2">
    <source>
        <dbReference type="SAM" id="Coils"/>
    </source>
</evidence>
<comment type="caution">
    <text evidence="4">The sequence shown here is derived from an EMBL/GenBank/DDBJ whole genome shotgun (WGS) entry which is preliminary data.</text>
</comment>
<dbReference type="GO" id="GO:0016301">
    <property type="term" value="F:kinase activity"/>
    <property type="evidence" value="ECO:0007669"/>
    <property type="project" value="UniProtKB-KW"/>
</dbReference>
<comment type="pathway">
    <text evidence="1">Purine metabolism; ppGpp biosynthesis; ppGpp from GTP: step 1/2.</text>
</comment>
<dbReference type="CDD" id="cd05399">
    <property type="entry name" value="NT_Rel-Spo_like"/>
    <property type="match status" value="1"/>
</dbReference>
<reference evidence="5" key="1">
    <citation type="submission" date="2015-07" db="EMBL/GenBank/DDBJ databases">
        <title>Genome sequencing project for genomic taxonomy and phylogenomics of Bacillus-like bacteria.</title>
        <authorList>
            <person name="Liu B."/>
            <person name="Wang J."/>
            <person name="Zhu Y."/>
            <person name="Liu G."/>
            <person name="Chen Q."/>
            <person name="Chen Z."/>
            <person name="Lan J."/>
            <person name="Che J."/>
            <person name="Ge C."/>
            <person name="Shi H."/>
            <person name="Pan Z."/>
            <person name="Liu X."/>
        </authorList>
    </citation>
    <scope>NUCLEOTIDE SEQUENCE [LARGE SCALE GENOMIC DNA]</scope>
    <source>
        <strain evidence="5">FJAT-27997</strain>
    </source>
</reference>
<dbReference type="AlphaFoldDB" id="A0A0K9H0P1"/>
<dbReference type="Proteomes" id="UP000037146">
    <property type="component" value="Unassembled WGS sequence"/>
</dbReference>
<dbReference type="GO" id="GO:0015970">
    <property type="term" value="P:guanosine tetraphosphate biosynthetic process"/>
    <property type="evidence" value="ECO:0007669"/>
    <property type="project" value="UniProtKB-UniPathway"/>
</dbReference>
<feature type="coiled-coil region" evidence="2">
    <location>
        <begin position="187"/>
        <end position="214"/>
    </location>
</feature>
<keyword evidence="4" id="KW-0418">Kinase</keyword>
<evidence type="ECO:0000256" key="1">
    <source>
        <dbReference type="ARBA" id="ARBA00004976"/>
    </source>
</evidence>
<dbReference type="OrthoDB" id="9789634at2"/>
<dbReference type="UniPathway" id="UPA00908">
    <property type="reaction ID" value="UER00884"/>
</dbReference>
<dbReference type="Gene3D" id="3.30.460.10">
    <property type="entry name" value="Beta Polymerase, domain 2"/>
    <property type="match status" value="1"/>
</dbReference>
<dbReference type="STRING" id="1679170.AC625_21630"/>
<dbReference type="InterPro" id="IPR043519">
    <property type="entry name" value="NT_sf"/>
</dbReference>
<proteinExistence type="predicted"/>
<dbReference type="Pfam" id="PF04607">
    <property type="entry name" value="RelA_SpoT"/>
    <property type="match status" value="1"/>
</dbReference>
<name>A0A0K9H0P1_9BACI</name>
<dbReference type="EMBL" id="LFZW01000001">
    <property type="protein sequence ID" value="KMY52463.1"/>
    <property type="molecule type" value="Genomic_DNA"/>
</dbReference>
<dbReference type="SMART" id="SM00954">
    <property type="entry name" value="RelA_SpoT"/>
    <property type="match status" value="1"/>
</dbReference>
<evidence type="ECO:0000259" key="3">
    <source>
        <dbReference type="SMART" id="SM00954"/>
    </source>
</evidence>
<dbReference type="InterPro" id="IPR052366">
    <property type="entry name" value="GTP_Pyrophosphokinase"/>
</dbReference>
<keyword evidence="2" id="KW-0175">Coiled coil</keyword>
<accession>A0A0K9H0P1</accession>
<dbReference type="PATRIC" id="fig|1679170.3.peg.4878"/>
<dbReference type="Gene3D" id="1.10.287.860">
    <property type="entry name" value="Nucleotidyltransferase"/>
    <property type="match status" value="1"/>
</dbReference>
<sequence>MTSYMDIDKLKQMKNELTKFMLVYKFALEEMMTKINILEQEFHHTHDYNPIEHVNSRIKSPESIFNKINRKNYPFSLPAIQNTIKDIAGIRITCSFVSDIYKIAAMISGQADIEVIDTKDYIKNPKGNGYRSLHLIIKIPVFMSDRVEKVFVEIQIRTIAMDFWASLEHKIYYKYDKEIPDRLIRELKDAANSATELDKKMENLHNEISGIKALENSKEELTELHINNDTFPLPADLLRFLSEKMI</sequence>
<evidence type="ECO:0000313" key="5">
    <source>
        <dbReference type="Proteomes" id="UP000037146"/>
    </source>
</evidence>
<feature type="domain" description="RelA/SpoT" evidence="3">
    <location>
        <begin position="56"/>
        <end position="179"/>
    </location>
</feature>
<gene>
    <name evidence="4" type="ORF">AC625_21630</name>
</gene>
<keyword evidence="4" id="KW-0808">Transferase</keyword>
<dbReference type="PANTHER" id="PTHR47837:SF2">
    <property type="entry name" value="GTP PYROPHOSPHOKINASE YWAC"/>
    <property type="match status" value="1"/>
</dbReference>
<dbReference type="InterPro" id="IPR007685">
    <property type="entry name" value="RelA_SpoT"/>
</dbReference>
<organism evidence="4 5">
    <name type="scientific">Peribacillus loiseleuriae</name>
    <dbReference type="NCBI Taxonomy" id="1679170"/>
    <lineage>
        <taxon>Bacteria</taxon>
        <taxon>Bacillati</taxon>
        <taxon>Bacillota</taxon>
        <taxon>Bacilli</taxon>
        <taxon>Bacillales</taxon>
        <taxon>Bacillaceae</taxon>
        <taxon>Peribacillus</taxon>
    </lineage>
</organism>
<dbReference type="PANTHER" id="PTHR47837">
    <property type="entry name" value="GTP PYROPHOSPHOKINASE YJBM"/>
    <property type="match status" value="1"/>
</dbReference>
<evidence type="ECO:0000313" key="4">
    <source>
        <dbReference type="EMBL" id="KMY52463.1"/>
    </source>
</evidence>
<dbReference type="RefSeq" id="WP_049683864.1">
    <property type="nucleotide sequence ID" value="NZ_LFZW01000001.1"/>
</dbReference>
<protein>
    <submittedName>
        <fullName evidence="4">GTP pyrophosphokinase</fullName>
    </submittedName>
</protein>